<dbReference type="GO" id="GO:0019284">
    <property type="term" value="P:L-methionine salvage from S-adenosylmethionine"/>
    <property type="evidence" value="ECO:0007669"/>
    <property type="project" value="TreeGrafter"/>
</dbReference>
<dbReference type="SUPFAM" id="SSF53167">
    <property type="entry name" value="Purine and uridine phosphorylases"/>
    <property type="match status" value="1"/>
</dbReference>
<evidence type="ECO:0000313" key="2">
    <source>
        <dbReference type="EMBL" id="OAI23521.1"/>
    </source>
</evidence>
<dbReference type="InterPro" id="IPR000845">
    <property type="entry name" value="Nucleoside_phosphorylase_d"/>
</dbReference>
<feature type="domain" description="Nucleoside phosphorylase" evidence="1">
    <location>
        <begin position="5"/>
        <end position="182"/>
    </location>
</feature>
<reference evidence="2 3" key="1">
    <citation type="submission" date="2016-03" db="EMBL/GenBank/DDBJ databases">
        <authorList>
            <person name="Heylen K."/>
            <person name="De Vos P."/>
            <person name="Vekeman B."/>
        </authorList>
    </citation>
    <scope>NUCLEOTIDE SEQUENCE [LARGE SCALE GENOMIC DNA]</scope>
    <source>
        <strain evidence="2 3">R-49807</strain>
    </source>
</reference>
<dbReference type="GO" id="GO:0008782">
    <property type="term" value="F:adenosylhomocysteine nucleosidase activity"/>
    <property type="evidence" value="ECO:0007669"/>
    <property type="project" value="TreeGrafter"/>
</dbReference>
<evidence type="ECO:0000259" key="1">
    <source>
        <dbReference type="Pfam" id="PF01048"/>
    </source>
</evidence>
<dbReference type="CDD" id="cd17768">
    <property type="entry name" value="adenosylhopane_nucleosidase_HpnG-like"/>
    <property type="match status" value="1"/>
</dbReference>
<protein>
    <submittedName>
        <fullName evidence="2">Phosphorylase</fullName>
    </submittedName>
</protein>
<dbReference type="PANTHER" id="PTHR46832">
    <property type="entry name" value="5'-METHYLTHIOADENOSINE/S-ADENOSYLHOMOCYSTEINE NUCLEOSIDASE"/>
    <property type="match status" value="1"/>
</dbReference>
<dbReference type="EMBL" id="LUUL01000100">
    <property type="protein sequence ID" value="OAI23521.1"/>
    <property type="molecule type" value="Genomic_DNA"/>
</dbReference>
<accession>A0AA91DB36</accession>
<dbReference type="GO" id="GO:0008930">
    <property type="term" value="F:methylthioadenosine nucleosidase activity"/>
    <property type="evidence" value="ECO:0007669"/>
    <property type="project" value="TreeGrafter"/>
</dbReference>
<dbReference type="NCBIfam" id="TIGR03468">
    <property type="entry name" value="HpnG"/>
    <property type="match status" value="1"/>
</dbReference>
<name>A0AA91DB36_9GAMM</name>
<dbReference type="InterPro" id="IPR035994">
    <property type="entry name" value="Nucleoside_phosphorylase_sf"/>
</dbReference>
<evidence type="ECO:0000313" key="3">
    <source>
        <dbReference type="Proteomes" id="UP000077734"/>
    </source>
</evidence>
<keyword evidence="3" id="KW-1185">Reference proteome</keyword>
<sequence>MSCGIVVALPEELSTLTKRKFAPGECHAIGGGVLLSYSGAGPANAEKAAAGLIDRGANRLISWGCAAALAQDRRPGDLVVPERVLTQDRHSLATDPSWRQRLANLLADYQAVGSGTLLESGRIVGQREEKRQLFEQTGAVALDMESAAVGRTAANAQLPFLVVRAIADPAEMSLPEAVVHALDADGQVQLARLLAFLLAHPWQLGGLIRLGIHFRAAQTSLKTAARFINEITRI</sequence>
<dbReference type="InterPro" id="IPR017831">
    <property type="entry name" value="Hopanoid-assoc_phosphoryl_HpnG"/>
</dbReference>
<dbReference type="Gene3D" id="3.40.50.1580">
    <property type="entry name" value="Nucleoside phosphorylase domain"/>
    <property type="match status" value="1"/>
</dbReference>
<comment type="caution">
    <text evidence="2">The sequence shown here is derived from an EMBL/GenBank/DDBJ whole genome shotgun (WGS) entry which is preliminary data.</text>
</comment>
<dbReference type="AlphaFoldDB" id="A0AA91DB36"/>
<dbReference type="PANTHER" id="PTHR46832:SF1">
    <property type="entry name" value="5'-METHYLTHIOADENOSINE_S-ADENOSYLHOMOCYSTEINE NUCLEOSIDASE"/>
    <property type="match status" value="1"/>
</dbReference>
<proteinExistence type="predicted"/>
<organism evidence="2 3">
    <name type="scientific">Methylomonas koyamae</name>
    <dbReference type="NCBI Taxonomy" id="702114"/>
    <lineage>
        <taxon>Bacteria</taxon>
        <taxon>Pseudomonadati</taxon>
        <taxon>Pseudomonadota</taxon>
        <taxon>Gammaproteobacteria</taxon>
        <taxon>Methylococcales</taxon>
        <taxon>Methylococcaceae</taxon>
        <taxon>Methylomonas</taxon>
    </lineage>
</organism>
<dbReference type="Pfam" id="PF01048">
    <property type="entry name" value="PNP_UDP_1"/>
    <property type="match status" value="1"/>
</dbReference>
<dbReference type="RefSeq" id="WP_064028873.1">
    <property type="nucleotide sequence ID" value="NZ_LUUL01000100.1"/>
</dbReference>
<dbReference type="GO" id="GO:0009116">
    <property type="term" value="P:nucleoside metabolic process"/>
    <property type="evidence" value="ECO:0007669"/>
    <property type="project" value="InterPro"/>
</dbReference>
<gene>
    <name evidence="2" type="ORF">A1356_17455</name>
</gene>
<dbReference type="Proteomes" id="UP000077734">
    <property type="component" value="Unassembled WGS sequence"/>
</dbReference>
<dbReference type="GO" id="GO:0005829">
    <property type="term" value="C:cytosol"/>
    <property type="evidence" value="ECO:0007669"/>
    <property type="project" value="TreeGrafter"/>
</dbReference>